<organism evidence="2 3">
    <name type="scientific">Eumeta variegata</name>
    <name type="common">Bagworm moth</name>
    <name type="synonym">Eumeta japonica</name>
    <dbReference type="NCBI Taxonomy" id="151549"/>
    <lineage>
        <taxon>Eukaryota</taxon>
        <taxon>Metazoa</taxon>
        <taxon>Ecdysozoa</taxon>
        <taxon>Arthropoda</taxon>
        <taxon>Hexapoda</taxon>
        <taxon>Insecta</taxon>
        <taxon>Pterygota</taxon>
        <taxon>Neoptera</taxon>
        <taxon>Endopterygota</taxon>
        <taxon>Lepidoptera</taxon>
        <taxon>Glossata</taxon>
        <taxon>Ditrysia</taxon>
        <taxon>Tineoidea</taxon>
        <taxon>Psychidae</taxon>
        <taxon>Oiketicinae</taxon>
        <taxon>Eumeta</taxon>
    </lineage>
</organism>
<reference evidence="2 3" key="1">
    <citation type="journal article" date="2019" name="Commun. Biol.">
        <title>The bagworm genome reveals a unique fibroin gene that provides high tensile strength.</title>
        <authorList>
            <person name="Kono N."/>
            <person name="Nakamura H."/>
            <person name="Ohtoshi R."/>
            <person name="Tomita M."/>
            <person name="Numata K."/>
            <person name="Arakawa K."/>
        </authorList>
    </citation>
    <scope>NUCLEOTIDE SEQUENCE [LARGE SCALE GENOMIC DNA]</scope>
</reference>
<evidence type="ECO:0000313" key="3">
    <source>
        <dbReference type="Proteomes" id="UP000299102"/>
    </source>
</evidence>
<keyword evidence="3" id="KW-1185">Reference proteome</keyword>
<sequence length="239" mass="27302">MYGDGLGNFVTPISAGPFALNARTMRSRSMVHHVHITYACTCWRYLNIDDIFPDKFLSARPRKYHRSQKRARAKPTKTASFARRRYVTGTCAASFNSHTSNGTHKLFSFTFVSRLTSPGSRRRARTAIDQSSRDRRGRGGHPRDGGGRREAANFPRARFSIRTRNNRGPSTNDIQETIKSDIDRKSESQDRPESESRAGVRSSHNEIISRQYAYFWCKSMDNLCDNLMGTESNQNLERK</sequence>
<evidence type="ECO:0000313" key="2">
    <source>
        <dbReference type="EMBL" id="GBP61882.1"/>
    </source>
</evidence>
<comment type="caution">
    <text evidence="2">The sequence shown here is derived from an EMBL/GenBank/DDBJ whole genome shotgun (WGS) entry which is preliminary data.</text>
</comment>
<proteinExistence type="predicted"/>
<feature type="region of interest" description="Disordered" evidence="1">
    <location>
        <begin position="118"/>
        <end position="203"/>
    </location>
</feature>
<protein>
    <submittedName>
        <fullName evidence="2">Uncharacterized protein</fullName>
    </submittedName>
</protein>
<dbReference type="Proteomes" id="UP000299102">
    <property type="component" value="Unassembled WGS sequence"/>
</dbReference>
<accession>A0A4C1XFX9</accession>
<name>A0A4C1XFX9_EUMVA</name>
<feature type="compositionally biased region" description="Polar residues" evidence="1">
    <location>
        <begin position="166"/>
        <end position="175"/>
    </location>
</feature>
<dbReference type="EMBL" id="BGZK01000825">
    <property type="protein sequence ID" value="GBP61882.1"/>
    <property type="molecule type" value="Genomic_DNA"/>
</dbReference>
<feature type="compositionally biased region" description="Basic and acidic residues" evidence="1">
    <location>
        <begin position="141"/>
        <end position="151"/>
    </location>
</feature>
<evidence type="ECO:0000256" key="1">
    <source>
        <dbReference type="SAM" id="MobiDB-lite"/>
    </source>
</evidence>
<gene>
    <name evidence="2" type="ORF">EVAR_97971_1</name>
</gene>
<feature type="compositionally biased region" description="Basic and acidic residues" evidence="1">
    <location>
        <begin position="176"/>
        <end position="198"/>
    </location>
</feature>
<dbReference type="AlphaFoldDB" id="A0A4C1XFX9"/>